<keyword evidence="6" id="KW-1015">Disulfide bond</keyword>
<keyword evidence="2" id="KW-0964">Secreted</keyword>
<dbReference type="PANTHER" id="PTHR24264">
    <property type="entry name" value="TRYPSIN-RELATED"/>
    <property type="match status" value="1"/>
</dbReference>
<keyword evidence="5" id="KW-0720">Serine protease</keyword>
<dbReference type="InterPro" id="IPR009003">
    <property type="entry name" value="Peptidase_S1_PA"/>
</dbReference>
<organism evidence="8 9">
    <name type="scientific">Priapulus caudatus</name>
    <name type="common">Priapulid worm</name>
    <dbReference type="NCBI Taxonomy" id="37621"/>
    <lineage>
        <taxon>Eukaryota</taxon>
        <taxon>Metazoa</taxon>
        <taxon>Ecdysozoa</taxon>
        <taxon>Scalidophora</taxon>
        <taxon>Priapulida</taxon>
        <taxon>Priapulimorpha</taxon>
        <taxon>Priapulimorphida</taxon>
        <taxon>Priapulidae</taxon>
        <taxon>Priapulus</taxon>
    </lineage>
</organism>
<proteinExistence type="predicted"/>
<dbReference type="InterPro" id="IPR001314">
    <property type="entry name" value="Peptidase_S1A"/>
</dbReference>
<dbReference type="GeneID" id="106820117"/>
<evidence type="ECO:0000259" key="7">
    <source>
        <dbReference type="PROSITE" id="PS50240"/>
    </source>
</evidence>
<comment type="subcellular location">
    <subcellularLocation>
        <location evidence="1">Secreted</location>
    </subcellularLocation>
</comment>
<reference evidence="9" key="1">
    <citation type="submission" date="2025-08" db="UniProtKB">
        <authorList>
            <consortium name="RefSeq"/>
        </authorList>
    </citation>
    <scope>IDENTIFICATION</scope>
</reference>
<accession>A0ABM1F6T4</accession>
<dbReference type="PROSITE" id="PS00135">
    <property type="entry name" value="TRYPSIN_SER"/>
    <property type="match status" value="1"/>
</dbReference>
<keyword evidence="4" id="KW-0378">Hydrolase</keyword>
<keyword evidence="8" id="KW-1185">Reference proteome</keyword>
<keyword evidence="3" id="KW-0645">Protease</keyword>
<dbReference type="InterPro" id="IPR050127">
    <property type="entry name" value="Serine_Proteases_S1"/>
</dbReference>
<evidence type="ECO:0000256" key="3">
    <source>
        <dbReference type="ARBA" id="ARBA00022670"/>
    </source>
</evidence>
<dbReference type="CDD" id="cd00190">
    <property type="entry name" value="Tryp_SPc"/>
    <property type="match status" value="1"/>
</dbReference>
<evidence type="ECO:0000256" key="5">
    <source>
        <dbReference type="ARBA" id="ARBA00022825"/>
    </source>
</evidence>
<evidence type="ECO:0000313" key="8">
    <source>
        <dbReference type="Proteomes" id="UP000695022"/>
    </source>
</evidence>
<dbReference type="PRINTS" id="PR00722">
    <property type="entry name" value="CHYMOTRYPSIN"/>
</dbReference>
<dbReference type="InterPro" id="IPR043504">
    <property type="entry name" value="Peptidase_S1_PA_chymotrypsin"/>
</dbReference>
<evidence type="ECO:0000256" key="2">
    <source>
        <dbReference type="ARBA" id="ARBA00022525"/>
    </source>
</evidence>
<dbReference type="PROSITE" id="PS50240">
    <property type="entry name" value="TRYPSIN_DOM"/>
    <property type="match status" value="1"/>
</dbReference>
<protein>
    <submittedName>
        <fullName evidence="9">Coagulation factor IX-like</fullName>
    </submittedName>
</protein>
<dbReference type="InterPro" id="IPR001254">
    <property type="entry name" value="Trypsin_dom"/>
</dbReference>
<gene>
    <name evidence="9" type="primary">LOC106820117</name>
</gene>
<dbReference type="PANTHER" id="PTHR24264:SF65">
    <property type="entry name" value="SRCR DOMAIN-CONTAINING PROTEIN"/>
    <property type="match status" value="1"/>
</dbReference>
<evidence type="ECO:0000256" key="6">
    <source>
        <dbReference type="ARBA" id="ARBA00023157"/>
    </source>
</evidence>
<dbReference type="Gene3D" id="2.40.10.10">
    <property type="entry name" value="Trypsin-like serine proteases"/>
    <property type="match status" value="1"/>
</dbReference>
<evidence type="ECO:0000256" key="1">
    <source>
        <dbReference type="ARBA" id="ARBA00004613"/>
    </source>
</evidence>
<name>A0ABM1F6T4_PRICU</name>
<dbReference type="RefSeq" id="XP_014680155.1">
    <property type="nucleotide sequence ID" value="XM_014824669.1"/>
</dbReference>
<dbReference type="Proteomes" id="UP000695022">
    <property type="component" value="Unplaced"/>
</dbReference>
<sequence length="243" mass="26363">MALIYSHKEADCGGSLIHQCFVLTARHCTDNRNPDQLTVVLGEYKRSVAEGREQVHNVSRIYRHPTHDIAILALQSSAATNRHVQVVELSKDEPEYGSAVVGGWGQVESDRGPLTSQTADVLQYVHVPVVPRAFCNLTTTVDICAGDASSGSYTNACHGDSGGPLVQKRAGRWRQIGVVSRGPASCPAASRYAIYTNVATAYNWIKQTIPSIERQWRGKGLFGLLSAFASRSEGNDYSISAIC</sequence>
<dbReference type="SUPFAM" id="SSF50494">
    <property type="entry name" value="Trypsin-like serine proteases"/>
    <property type="match status" value="1"/>
</dbReference>
<evidence type="ECO:0000256" key="4">
    <source>
        <dbReference type="ARBA" id="ARBA00022801"/>
    </source>
</evidence>
<feature type="domain" description="Peptidase S1" evidence="7">
    <location>
        <begin position="1"/>
        <end position="210"/>
    </location>
</feature>
<dbReference type="Pfam" id="PF00089">
    <property type="entry name" value="Trypsin"/>
    <property type="match status" value="1"/>
</dbReference>
<dbReference type="InterPro" id="IPR033116">
    <property type="entry name" value="TRYPSIN_SER"/>
</dbReference>
<dbReference type="SMART" id="SM00020">
    <property type="entry name" value="Tryp_SPc"/>
    <property type="match status" value="1"/>
</dbReference>
<evidence type="ECO:0000313" key="9">
    <source>
        <dbReference type="RefSeq" id="XP_014680155.1"/>
    </source>
</evidence>